<feature type="compositionally biased region" description="Basic and acidic residues" evidence="1">
    <location>
        <begin position="496"/>
        <end position="516"/>
    </location>
</feature>
<dbReference type="Proteomes" id="UP000000600">
    <property type="component" value="Unassembled WGS sequence"/>
</dbReference>
<dbReference type="InterPro" id="IPR036465">
    <property type="entry name" value="vWFA_dom_sf"/>
</dbReference>
<dbReference type="HOGENOM" id="CLU_321723_0_0_1"/>
<evidence type="ECO:0000313" key="2">
    <source>
        <dbReference type="EMBL" id="CAK66632.1"/>
    </source>
</evidence>
<dbReference type="KEGG" id="ptm:GSPATT00035762001"/>
<feature type="compositionally biased region" description="Polar residues" evidence="1">
    <location>
        <begin position="611"/>
        <end position="641"/>
    </location>
</feature>
<feature type="compositionally biased region" description="Basic and acidic residues" evidence="1">
    <location>
        <begin position="531"/>
        <end position="547"/>
    </location>
</feature>
<feature type="compositionally biased region" description="Polar residues" evidence="1">
    <location>
        <begin position="567"/>
        <end position="580"/>
    </location>
</feature>
<feature type="compositionally biased region" description="Polar residues" evidence="1">
    <location>
        <begin position="412"/>
        <end position="442"/>
    </location>
</feature>
<feature type="region of interest" description="Disordered" evidence="1">
    <location>
        <begin position="737"/>
        <end position="876"/>
    </location>
</feature>
<feature type="compositionally biased region" description="Basic and acidic residues" evidence="1">
    <location>
        <begin position="737"/>
        <end position="747"/>
    </location>
</feature>
<feature type="region of interest" description="Disordered" evidence="1">
    <location>
        <begin position="474"/>
        <end position="665"/>
    </location>
</feature>
<sequence>MSFYIYRAPEAQKVQSFPITLLDGTGSMHKEYPRAINAYKTVFNELGKKKLEYQWAKDLYPLEPFKQAGSGNITNTLTNMFQMLLSEKAKIPKNITLVFISDGKEEFDLDKLLVLIERMRHKYLIQFISVAVGDQFPNSISNTLRSMIHNHDPTCPPLFQITRSNTKSFQQIQQEFEHIFWEIRKRLLVSGEMILINLPVFYTITSKKPQNSVIANSLFLVEKGKTVVMENRQIQPTHNAQDIYQMIINSVQQAFISQAQVKFQDAQHEFGQIQLISQDLLKQIDKSQQHDLTEEQKSEEIKVHATLNVAKQIAQGQLDLTNAKESDLTSLQDYLVNNVHKFTELASKLKSTTAKIVKGIKSIKGFAQVVSNAQHINELKKSHAQDHSEDGAKHEDSNQLSEQDQESEQDKMSSTQEIQSAQEIKSAQIIGSNSDVLNQNDSSKNDFEASPQIIEQIEEPQDVDDLKNQQIEVPQNQEDEDEQIQEVQEEQVPKNNAHEEQPNQEQQNDKQDEAQPKHISLGQMTNILADITKEAQENTDQVEKNQQEEQLQGNQINQDDDQVDQLCTTNQQEEQQIVENLEQENQIEQDNSNKQEEIQEIQEVENVPVQFESQLEQIQEASQADNTDLPQAQIEQKPELQNSDEPEIIQQNENKEEDLNNQPEQLNQIHSYPVIDDEEVIQKMPIDNEELVLFKQPKLDEFHSQSQNIILDEPVEIEKIESTVQIENLREEIEDNKQVQNLKEQEQQKQLVEQDPVPQQEKEQSIEDLSQIEQKVNQNNENFVEENKPFLVEKVEQPQKQDKENQKQQEINEEIVKQKEVDSVEAANDNEQDKFPQGEGGMEDADLELRGQNFENQENVPEVQQQPEELTQQSKTGKKSYLWLMLLAVVVGYTVRRFRKK</sequence>
<proteinExistence type="predicted"/>
<dbReference type="OrthoDB" id="309365at2759"/>
<feature type="compositionally biased region" description="Acidic residues" evidence="1">
    <location>
        <begin position="477"/>
        <end position="489"/>
    </location>
</feature>
<organism evidence="2 3">
    <name type="scientific">Paramecium tetraurelia</name>
    <dbReference type="NCBI Taxonomy" id="5888"/>
    <lineage>
        <taxon>Eukaryota</taxon>
        <taxon>Sar</taxon>
        <taxon>Alveolata</taxon>
        <taxon>Ciliophora</taxon>
        <taxon>Intramacronucleata</taxon>
        <taxon>Oligohymenophorea</taxon>
        <taxon>Peniculida</taxon>
        <taxon>Parameciidae</taxon>
        <taxon>Paramecium</taxon>
    </lineage>
</organism>
<feature type="compositionally biased region" description="Low complexity" evidence="1">
    <location>
        <begin position="773"/>
        <end position="782"/>
    </location>
</feature>
<feature type="compositionally biased region" description="Basic and acidic residues" evidence="1">
    <location>
        <begin position="785"/>
        <end position="807"/>
    </location>
</feature>
<protein>
    <recommendedName>
        <fullName evidence="4">VWFA domain-containing protein</fullName>
    </recommendedName>
</protein>
<dbReference type="OMA" id="THNAQDI"/>
<evidence type="ECO:0000256" key="1">
    <source>
        <dbReference type="SAM" id="MobiDB-lite"/>
    </source>
</evidence>
<dbReference type="RefSeq" id="XP_001434029.1">
    <property type="nucleotide sequence ID" value="XM_001433992.1"/>
</dbReference>
<dbReference type="SUPFAM" id="SSF53300">
    <property type="entry name" value="vWA-like"/>
    <property type="match status" value="1"/>
</dbReference>
<dbReference type="EMBL" id="CT868046">
    <property type="protein sequence ID" value="CAK66632.1"/>
    <property type="molecule type" value="Genomic_DNA"/>
</dbReference>
<feature type="compositionally biased region" description="Basic and acidic residues" evidence="1">
    <location>
        <begin position="379"/>
        <end position="397"/>
    </location>
</feature>
<reference evidence="2 3" key="1">
    <citation type="journal article" date="2006" name="Nature">
        <title>Global trends of whole-genome duplications revealed by the ciliate Paramecium tetraurelia.</title>
        <authorList>
            <consortium name="Genoscope"/>
            <person name="Aury J.-M."/>
            <person name="Jaillon O."/>
            <person name="Duret L."/>
            <person name="Noel B."/>
            <person name="Jubin C."/>
            <person name="Porcel B.M."/>
            <person name="Segurens B."/>
            <person name="Daubin V."/>
            <person name="Anthouard V."/>
            <person name="Aiach N."/>
            <person name="Arnaiz O."/>
            <person name="Billaut A."/>
            <person name="Beisson J."/>
            <person name="Blanc I."/>
            <person name="Bouhouche K."/>
            <person name="Camara F."/>
            <person name="Duharcourt S."/>
            <person name="Guigo R."/>
            <person name="Gogendeau D."/>
            <person name="Katinka M."/>
            <person name="Keller A.-M."/>
            <person name="Kissmehl R."/>
            <person name="Klotz C."/>
            <person name="Koll F."/>
            <person name="Le Moue A."/>
            <person name="Lepere C."/>
            <person name="Malinsky S."/>
            <person name="Nowacki M."/>
            <person name="Nowak J.K."/>
            <person name="Plattner H."/>
            <person name="Poulain J."/>
            <person name="Ruiz F."/>
            <person name="Serrano V."/>
            <person name="Zagulski M."/>
            <person name="Dessen P."/>
            <person name="Betermier M."/>
            <person name="Weissenbach J."/>
            <person name="Scarpelli C."/>
            <person name="Schachter V."/>
            <person name="Sperling L."/>
            <person name="Meyer E."/>
            <person name="Cohen J."/>
            <person name="Wincker P."/>
        </authorList>
    </citation>
    <scope>NUCLEOTIDE SEQUENCE [LARGE SCALE GENOMIC DNA]</scope>
    <source>
        <strain evidence="2 3">Stock d4-2</strain>
    </source>
</reference>
<evidence type="ECO:0008006" key="4">
    <source>
        <dbReference type="Google" id="ProtNLM"/>
    </source>
</evidence>
<gene>
    <name evidence="2" type="ORF">GSPATT00035762001</name>
</gene>
<dbReference type="GeneID" id="5019814"/>
<dbReference type="InParanoid" id="A0C765"/>
<keyword evidence="3" id="KW-1185">Reference proteome</keyword>
<dbReference type="CDD" id="cd00198">
    <property type="entry name" value="vWFA"/>
    <property type="match status" value="1"/>
</dbReference>
<feature type="region of interest" description="Disordered" evidence="1">
    <location>
        <begin position="379"/>
        <end position="447"/>
    </location>
</feature>
<name>A0C765_PARTE</name>
<dbReference type="AlphaFoldDB" id="A0C765"/>
<evidence type="ECO:0000313" key="3">
    <source>
        <dbReference type="Proteomes" id="UP000000600"/>
    </source>
</evidence>
<feature type="compositionally biased region" description="Low complexity" evidence="1">
    <location>
        <begin position="852"/>
        <end position="869"/>
    </location>
</feature>
<accession>A0C765</accession>